<dbReference type="InParanoid" id="A0A6I9RKP0"/>
<proteinExistence type="predicted"/>
<reference evidence="3" key="1">
    <citation type="submission" date="2025-08" db="UniProtKB">
        <authorList>
            <consortium name="RefSeq"/>
        </authorList>
    </citation>
    <scope>IDENTIFICATION</scope>
</reference>
<evidence type="ECO:0000313" key="2">
    <source>
        <dbReference type="Proteomes" id="UP000504607"/>
    </source>
</evidence>
<accession>A0A6I9RKP0</accession>
<dbReference type="KEGG" id="egu:105050184"/>
<dbReference type="Proteomes" id="UP000504607">
    <property type="component" value="Chromosome 8"/>
</dbReference>
<protein>
    <submittedName>
        <fullName evidence="3">Uncharacterized protein LOC105050184 isoform X1</fullName>
    </submittedName>
</protein>
<evidence type="ECO:0000256" key="1">
    <source>
        <dbReference type="SAM" id="MobiDB-lite"/>
    </source>
</evidence>
<evidence type="ECO:0000313" key="3">
    <source>
        <dbReference type="RefSeq" id="XP_010928408.1"/>
    </source>
</evidence>
<dbReference type="PANTHER" id="PTHR36703:SF1">
    <property type="entry name" value="TRIACYLGLYCEROL LIPASE-LIKE PROTEIN"/>
    <property type="match status" value="1"/>
</dbReference>
<feature type="region of interest" description="Disordered" evidence="1">
    <location>
        <begin position="1"/>
        <end position="26"/>
    </location>
</feature>
<dbReference type="OrthoDB" id="1934526at2759"/>
<keyword evidence="2" id="KW-1185">Reference proteome</keyword>
<name>A0A6I9RKP0_ELAGV</name>
<dbReference type="RefSeq" id="XP_010928408.1">
    <property type="nucleotide sequence ID" value="XM_010930106.3"/>
</dbReference>
<dbReference type="PANTHER" id="PTHR36703">
    <property type="entry name" value="TRIACYLGLYCEROL LIPASE-LIKE PROTEIN"/>
    <property type="match status" value="1"/>
</dbReference>
<dbReference type="FunCoup" id="A0A6I9RKP0">
    <property type="interactions" value="1468"/>
</dbReference>
<dbReference type="AlphaFoldDB" id="A0A6I9RKP0"/>
<sequence>MLAQRLRSSGRAIFRTGSPRASGGSGSSIFRSVAVPNLKRRASNTWSAVQETYLSTKQVFESHRVVFTIGTSIASILTAWAGYSLRQYHQSKIEKRLGSIEQALKNNYEVENQEIKKIVSSGNVSTAACVATAWTSLVIGYGLGWRSGAWYTNRKFRREQLKLMGQIKPQKWQFLRRPFVRFRNTRPVHKIQVSPPVADAGSLAAQQLHKSQ</sequence>
<gene>
    <name evidence="3" type="primary">LOC105050184</name>
</gene>
<organism evidence="2 3">
    <name type="scientific">Elaeis guineensis var. tenera</name>
    <name type="common">Oil palm</name>
    <dbReference type="NCBI Taxonomy" id="51953"/>
    <lineage>
        <taxon>Eukaryota</taxon>
        <taxon>Viridiplantae</taxon>
        <taxon>Streptophyta</taxon>
        <taxon>Embryophyta</taxon>
        <taxon>Tracheophyta</taxon>
        <taxon>Spermatophyta</taxon>
        <taxon>Magnoliopsida</taxon>
        <taxon>Liliopsida</taxon>
        <taxon>Arecaceae</taxon>
        <taxon>Arecoideae</taxon>
        <taxon>Cocoseae</taxon>
        <taxon>Elaeidinae</taxon>
        <taxon>Elaeis</taxon>
    </lineage>
</organism>
<dbReference type="GeneID" id="105050184"/>